<dbReference type="Proteomes" id="UP000000768">
    <property type="component" value="Chromosome 4"/>
</dbReference>
<name>A0A1Z5RQ97_SORBI</name>
<evidence type="ECO:0000256" key="1">
    <source>
        <dbReference type="SAM" id="MobiDB-lite"/>
    </source>
</evidence>
<sequence length="467" mass="52039">MYFASIPSTAELWGYGASTARGPPLASASIEFLSLAGGADLPRHRRIDDSAGLPTRLCGQTVDLQPKGAKMCALALLASKYKSKINFPGVPRLFSTTTHETCEIRTFYGTRKYDAKRFVPLLEHCRRYPILNRVPNNRLIGAVDPENPFLTSESGRFLSRSALMLPFISHLHGKSVVGSFSEGNVGVLRGTSALCFKKICFGDLNSDTRAAGYQESGAFLKELIKRVHGDWALDHLPPDLFSLLGKLEANTVIDEEDLLYDGCLCPNLIRAYVQFETWRLARKEFPAIGKGEKALKILEYIHSECTNYKSLCPNNMFLNSWGAPKPYMNPLNKTPLAVPSPSASNPASPTGGNKGPKNNMKKTKTKKNKNKNKNKNRGSVRPKLVDLVRHATVHSVEMRLMKLISTLSPEAIQSMKKNPYTFSDVMTLLHYTFPHYVPTAIRAFKKHRAGKKFGIKKVWKIPSLYYS</sequence>
<dbReference type="Gramene" id="OQU85848">
    <property type="protein sequence ID" value="OQU85848"/>
    <property type="gene ID" value="SORBI_3004G324500"/>
</dbReference>
<reference evidence="3" key="2">
    <citation type="journal article" date="2018" name="Plant J.">
        <title>The Sorghum bicolor reference genome: improved assembly, gene annotations, a transcriptome atlas, and signatures of genome organization.</title>
        <authorList>
            <person name="McCormick R.F."/>
            <person name="Truong S.K."/>
            <person name="Sreedasyam A."/>
            <person name="Jenkins J."/>
            <person name="Shu S."/>
            <person name="Sims D."/>
            <person name="Kennedy M."/>
            <person name="Amirebrahimi M."/>
            <person name="Weers B.D."/>
            <person name="McKinley B."/>
            <person name="Mattison A."/>
            <person name="Morishige D.T."/>
            <person name="Grimwood J."/>
            <person name="Schmutz J."/>
            <person name="Mullet J.E."/>
        </authorList>
    </citation>
    <scope>NUCLEOTIDE SEQUENCE [LARGE SCALE GENOMIC DNA]</scope>
    <source>
        <strain evidence="3">cv. BTx623</strain>
    </source>
</reference>
<feature type="compositionally biased region" description="Basic residues" evidence="1">
    <location>
        <begin position="359"/>
        <end position="380"/>
    </location>
</feature>
<keyword evidence="3" id="KW-1185">Reference proteome</keyword>
<feature type="region of interest" description="Disordered" evidence="1">
    <location>
        <begin position="332"/>
        <end position="381"/>
    </location>
</feature>
<dbReference type="FunCoup" id="A0A1Z5RQ97">
    <property type="interactions" value="348"/>
</dbReference>
<dbReference type="EMBL" id="CM000763">
    <property type="protein sequence ID" value="OQU85848.1"/>
    <property type="molecule type" value="Genomic_DNA"/>
</dbReference>
<dbReference type="InParanoid" id="A0A1Z5RQ97"/>
<evidence type="ECO:0000313" key="2">
    <source>
        <dbReference type="EMBL" id="OQU85848.1"/>
    </source>
</evidence>
<protein>
    <submittedName>
        <fullName evidence="2">Uncharacterized protein</fullName>
    </submittedName>
</protein>
<accession>A0A1Z5RQ97</accession>
<reference evidence="2 3" key="1">
    <citation type="journal article" date="2009" name="Nature">
        <title>The Sorghum bicolor genome and the diversification of grasses.</title>
        <authorList>
            <person name="Paterson A.H."/>
            <person name="Bowers J.E."/>
            <person name="Bruggmann R."/>
            <person name="Dubchak I."/>
            <person name="Grimwood J."/>
            <person name="Gundlach H."/>
            <person name="Haberer G."/>
            <person name="Hellsten U."/>
            <person name="Mitros T."/>
            <person name="Poliakov A."/>
            <person name="Schmutz J."/>
            <person name="Spannagl M."/>
            <person name="Tang H."/>
            <person name="Wang X."/>
            <person name="Wicker T."/>
            <person name="Bharti A.K."/>
            <person name="Chapman J."/>
            <person name="Feltus F.A."/>
            <person name="Gowik U."/>
            <person name="Grigoriev I.V."/>
            <person name="Lyons E."/>
            <person name="Maher C.A."/>
            <person name="Martis M."/>
            <person name="Narechania A."/>
            <person name="Otillar R.P."/>
            <person name="Penning B.W."/>
            <person name="Salamov A.A."/>
            <person name="Wang Y."/>
            <person name="Zhang L."/>
            <person name="Carpita N.C."/>
            <person name="Freeling M."/>
            <person name="Gingle A.R."/>
            <person name="Hash C.T."/>
            <person name="Keller B."/>
            <person name="Klein P."/>
            <person name="Kresovich S."/>
            <person name="McCann M.C."/>
            <person name="Ming R."/>
            <person name="Peterson D.G."/>
            <person name="Mehboob-ur-Rahman"/>
            <person name="Ware D."/>
            <person name="Westhoff P."/>
            <person name="Mayer K.F."/>
            <person name="Messing J."/>
            <person name="Rokhsar D.S."/>
        </authorList>
    </citation>
    <scope>NUCLEOTIDE SEQUENCE [LARGE SCALE GENOMIC DNA]</scope>
    <source>
        <strain evidence="3">cv. BTx623</strain>
    </source>
</reference>
<dbReference type="AlphaFoldDB" id="A0A1Z5RQ97"/>
<gene>
    <name evidence="2" type="ORF">SORBI_3004G324500</name>
</gene>
<dbReference type="ExpressionAtlas" id="A0A1Z5RQ97">
    <property type="expression patterns" value="baseline"/>
</dbReference>
<evidence type="ECO:0000313" key="3">
    <source>
        <dbReference type="Proteomes" id="UP000000768"/>
    </source>
</evidence>
<proteinExistence type="predicted"/>
<feature type="compositionally biased region" description="Low complexity" evidence="1">
    <location>
        <begin position="339"/>
        <end position="358"/>
    </location>
</feature>
<organism evidence="2 3">
    <name type="scientific">Sorghum bicolor</name>
    <name type="common">Sorghum</name>
    <name type="synonym">Sorghum vulgare</name>
    <dbReference type="NCBI Taxonomy" id="4558"/>
    <lineage>
        <taxon>Eukaryota</taxon>
        <taxon>Viridiplantae</taxon>
        <taxon>Streptophyta</taxon>
        <taxon>Embryophyta</taxon>
        <taxon>Tracheophyta</taxon>
        <taxon>Spermatophyta</taxon>
        <taxon>Magnoliopsida</taxon>
        <taxon>Liliopsida</taxon>
        <taxon>Poales</taxon>
        <taxon>Poaceae</taxon>
        <taxon>PACMAD clade</taxon>
        <taxon>Panicoideae</taxon>
        <taxon>Andropogonodae</taxon>
        <taxon>Andropogoneae</taxon>
        <taxon>Sorghinae</taxon>
        <taxon>Sorghum</taxon>
    </lineage>
</organism>